<dbReference type="EMBL" id="CP058649">
    <property type="protein sequence ID" value="QUI22577.1"/>
    <property type="molecule type" value="Genomic_DNA"/>
</dbReference>
<keyword evidence="3" id="KW-1185">Reference proteome</keyword>
<dbReference type="KEGG" id="vpy:HZI73_09810"/>
<feature type="region of interest" description="Disordered" evidence="1">
    <location>
        <begin position="215"/>
        <end position="264"/>
    </location>
</feature>
<evidence type="ECO:0000313" key="2">
    <source>
        <dbReference type="EMBL" id="QUI22577.1"/>
    </source>
</evidence>
<organism evidence="2 3">
    <name type="scientific">Vallitalea pronyensis</name>
    <dbReference type="NCBI Taxonomy" id="1348613"/>
    <lineage>
        <taxon>Bacteria</taxon>
        <taxon>Bacillati</taxon>
        <taxon>Bacillota</taxon>
        <taxon>Clostridia</taxon>
        <taxon>Lachnospirales</taxon>
        <taxon>Vallitaleaceae</taxon>
        <taxon>Vallitalea</taxon>
    </lineage>
</organism>
<name>A0A8J8MIR0_9FIRM</name>
<gene>
    <name evidence="2" type="ORF">HZI73_09810</name>
</gene>
<accession>A0A8J8MIR0</accession>
<sequence>MHISMNNNTSVVGLGNDMLQKQEKQETYIGKLQKQMMGLEKQIADVRENDQLSSEEKKSRLKQLEEQKQEIMIKIQEEQIQEKMRETEKKIEEAEERAEKQKELEQTPATPLDEIKAELGIHDMPTKHMMKASKALSTAQHKLNISRQLKQEAKILEKEYETDMGRGQSVTHDDYRLQKSIKRRTKAELAEDEAYEALGKANKWVKKAIEEIEKDKKEVSDTKEDTEDKEKKADKKIEGHLLQEESLDKQNKSQPVGTYVDVRL</sequence>
<reference evidence="2" key="1">
    <citation type="submission" date="2020-07" db="EMBL/GenBank/DDBJ databases">
        <title>Vallitalea pronyensis genome.</title>
        <authorList>
            <person name="Postec A."/>
        </authorList>
    </citation>
    <scope>NUCLEOTIDE SEQUENCE</scope>
    <source>
        <strain evidence="2">FatNI3</strain>
    </source>
</reference>
<protein>
    <submittedName>
        <fullName evidence="2">FlxA-like family protein</fullName>
    </submittedName>
</protein>
<evidence type="ECO:0000256" key="1">
    <source>
        <dbReference type="SAM" id="MobiDB-lite"/>
    </source>
</evidence>
<feature type="compositionally biased region" description="Basic and acidic residues" evidence="1">
    <location>
        <begin position="86"/>
        <end position="105"/>
    </location>
</feature>
<dbReference type="AlphaFoldDB" id="A0A8J8MIR0"/>
<feature type="compositionally biased region" description="Basic and acidic residues" evidence="1">
    <location>
        <begin position="215"/>
        <end position="251"/>
    </location>
</feature>
<dbReference type="Proteomes" id="UP000683246">
    <property type="component" value="Chromosome"/>
</dbReference>
<evidence type="ECO:0000313" key="3">
    <source>
        <dbReference type="Proteomes" id="UP000683246"/>
    </source>
</evidence>
<proteinExistence type="predicted"/>
<dbReference type="RefSeq" id="WP_212698067.1">
    <property type="nucleotide sequence ID" value="NZ_CP058649.1"/>
</dbReference>
<feature type="region of interest" description="Disordered" evidence="1">
    <location>
        <begin position="86"/>
        <end position="110"/>
    </location>
</feature>